<evidence type="ECO:0000259" key="1">
    <source>
        <dbReference type="Pfam" id="PF14021"/>
    </source>
</evidence>
<dbReference type="EMBL" id="JAHUZC010000025">
    <property type="protein sequence ID" value="MBV7366053.1"/>
    <property type="molecule type" value="Genomic_DNA"/>
</dbReference>
<evidence type="ECO:0000313" key="2">
    <source>
        <dbReference type="EMBL" id="MBV7366053.1"/>
    </source>
</evidence>
<dbReference type="RefSeq" id="WP_218494149.1">
    <property type="nucleotide sequence ID" value="NZ_JAHUZC010000025.1"/>
</dbReference>
<gene>
    <name evidence="2" type="ORF">KUA57_09420</name>
</gene>
<proteinExistence type="predicted"/>
<name>A0ABS6SWB2_9STRE</name>
<dbReference type="Proteomes" id="UP000723776">
    <property type="component" value="Unassembled WGS sequence"/>
</dbReference>
<evidence type="ECO:0000313" key="3">
    <source>
        <dbReference type="Proteomes" id="UP000723776"/>
    </source>
</evidence>
<accession>A0ABS6SWB2</accession>
<reference evidence="2 3" key="1">
    <citation type="submission" date="2021-06" db="EMBL/GenBank/DDBJ databases">
        <title>A novel Streptococcus species isolated from patients with diabetic foot ulcer (DFU).</title>
        <authorList>
            <person name="Chen Y.-S."/>
        </authorList>
    </citation>
    <scope>NUCLEOTIDE SEQUENCE [LARGE SCALE GENOMIC DNA]</scope>
    <source>
        <strain evidence="2 3">DM3B3</strain>
    </source>
</reference>
<keyword evidence="3" id="KW-1185">Reference proteome</keyword>
<feature type="non-terminal residue" evidence="2">
    <location>
        <position position="1"/>
    </location>
</feature>
<protein>
    <submittedName>
        <fullName evidence="2">TNT domain-containing protein</fullName>
    </submittedName>
</protein>
<dbReference type="InterPro" id="IPR025331">
    <property type="entry name" value="TNT"/>
</dbReference>
<sequence length="234" mass="27150">VSRELPKLKGVHNVETPKYNKEQILKNIEESRLARESSKFKQYVAKEKFQKTLMSMEPMDRQRYLQWHKYAEAGIEPSDRVKLRNWSYPPEPEFYLKNKNVYDNPDYFNQLTGNTIYPGSPESSMGRVDGSIYKHGFLNGEYKESVILPGTRINRIGSNPTGRYFSPEGATFGEKALPPFMKLQPNSDYIVLKEIPTKEGLVAPWFDEPGMGIQYYTYLTIDELEKGNFLLKLK</sequence>
<organism evidence="2 3">
    <name type="scientific">Streptococcus vulneris</name>
    <dbReference type="NCBI Taxonomy" id="2853160"/>
    <lineage>
        <taxon>Bacteria</taxon>
        <taxon>Bacillati</taxon>
        <taxon>Bacillota</taxon>
        <taxon>Bacilli</taxon>
        <taxon>Lactobacillales</taxon>
        <taxon>Streptococcaceae</taxon>
        <taxon>Streptococcus</taxon>
    </lineage>
</organism>
<comment type="caution">
    <text evidence="2">The sequence shown here is derived from an EMBL/GenBank/DDBJ whole genome shotgun (WGS) entry which is preliminary data.</text>
</comment>
<dbReference type="Pfam" id="PF14021">
    <property type="entry name" value="TNT"/>
    <property type="match status" value="1"/>
</dbReference>
<feature type="domain" description="TNT" evidence="1">
    <location>
        <begin position="148"/>
        <end position="230"/>
    </location>
</feature>